<dbReference type="CDD" id="cd00202">
    <property type="entry name" value="ZnF_GATA"/>
    <property type="match status" value="1"/>
</dbReference>
<dbReference type="GO" id="GO:0043565">
    <property type="term" value="F:sequence-specific DNA binding"/>
    <property type="evidence" value="ECO:0007669"/>
    <property type="project" value="InterPro"/>
</dbReference>
<feature type="compositionally biased region" description="Polar residues" evidence="2">
    <location>
        <begin position="162"/>
        <end position="175"/>
    </location>
</feature>
<dbReference type="InterPro" id="IPR000679">
    <property type="entry name" value="Znf_GATA"/>
</dbReference>
<feature type="compositionally biased region" description="Polar residues" evidence="2">
    <location>
        <begin position="130"/>
        <end position="140"/>
    </location>
</feature>
<evidence type="ECO:0000256" key="1">
    <source>
        <dbReference type="PROSITE-ProRule" id="PRU00094"/>
    </source>
</evidence>
<feature type="region of interest" description="Disordered" evidence="2">
    <location>
        <begin position="1"/>
        <end position="20"/>
    </location>
</feature>
<evidence type="ECO:0000259" key="3">
    <source>
        <dbReference type="PROSITE" id="PS50114"/>
    </source>
</evidence>
<evidence type="ECO:0000313" key="5">
    <source>
        <dbReference type="Proteomes" id="UP001431209"/>
    </source>
</evidence>
<feature type="region of interest" description="Disordered" evidence="2">
    <location>
        <begin position="124"/>
        <end position="175"/>
    </location>
</feature>
<accession>A0AAW2ZH71</accession>
<dbReference type="InterPro" id="IPR013088">
    <property type="entry name" value="Znf_NHR/GATA"/>
</dbReference>
<keyword evidence="1" id="KW-0863">Zinc-finger</keyword>
<dbReference type="GO" id="GO:0006355">
    <property type="term" value="P:regulation of DNA-templated transcription"/>
    <property type="evidence" value="ECO:0007669"/>
    <property type="project" value="InterPro"/>
</dbReference>
<sequence>MSDATPLKIENTDQKDQTEEKQVVKNMPLMTLQLPTRHLQSPSLGSPMDPASPLPVPMLSITTDRQMTMSPLDTKKNKNLAFRECSNCYTADSPIWRKGPNDDKFGLYWSRHNRHRPIQITRTRVKKSWPETTLKQNRTGSPRPNSPRINSPRLNSPRVNSPRLNSPRLNSPVTCSPLTRVNSPLIAAASHVENSVGSSGKFAYEEDNSSNLMLLLEAVHQSSDKNLDKKEQSAPYKQEVATEEKKVLTLQDPSNQMVKRRRMLDINGSAFKAVVRELTNEDGSRTHSPPKMLTVVDRVMM</sequence>
<protein>
    <submittedName>
        <fullName evidence="4">Suppressor of ferric uptake</fullName>
    </submittedName>
</protein>
<dbReference type="AlphaFoldDB" id="A0AAW2ZH71"/>
<dbReference type="Proteomes" id="UP001431209">
    <property type="component" value="Unassembled WGS sequence"/>
</dbReference>
<keyword evidence="1" id="KW-0862">Zinc</keyword>
<gene>
    <name evidence="4" type="ORF">AKO1_008783</name>
</gene>
<evidence type="ECO:0000313" key="4">
    <source>
        <dbReference type="EMBL" id="KAL0488348.1"/>
    </source>
</evidence>
<comment type="caution">
    <text evidence="4">The sequence shown here is derived from an EMBL/GenBank/DDBJ whole genome shotgun (WGS) entry which is preliminary data.</text>
</comment>
<dbReference type="SUPFAM" id="SSF57716">
    <property type="entry name" value="Glucocorticoid receptor-like (DNA-binding domain)"/>
    <property type="match status" value="1"/>
</dbReference>
<dbReference type="GO" id="GO:0008270">
    <property type="term" value="F:zinc ion binding"/>
    <property type="evidence" value="ECO:0007669"/>
    <property type="project" value="UniProtKB-KW"/>
</dbReference>
<organism evidence="4 5">
    <name type="scientific">Acrasis kona</name>
    <dbReference type="NCBI Taxonomy" id="1008807"/>
    <lineage>
        <taxon>Eukaryota</taxon>
        <taxon>Discoba</taxon>
        <taxon>Heterolobosea</taxon>
        <taxon>Tetramitia</taxon>
        <taxon>Eutetramitia</taxon>
        <taxon>Acrasidae</taxon>
        <taxon>Acrasis</taxon>
    </lineage>
</organism>
<keyword evidence="1" id="KW-0479">Metal-binding</keyword>
<dbReference type="EMBL" id="JAOPGA020001434">
    <property type="protein sequence ID" value="KAL0488348.1"/>
    <property type="molecule type" value="Genomic_DNA"/>
</dbReference>
<proteinExistence type="predicted"/>
<keyword evidence="5" id="KW-1185">Reference proteome</keyword>
<reference evidence="4 5" key="1">
    <citation type="submission" date="2024-03" db="EMBL/GenBank/DDBJ databases">
        <title>The Acrasis kona genome and developmental transcriptomes reveal deep origins of eukaryotic multicellular pathways.</title>
        <authorList>
            <person name="Sheikh S."/>
            <person name="Fu C.-J."/>
            <person name="Brown M.W."/>
            <person name="Baldauf S.L."/>
        </authorList>
    </citation>
    <scope>NUCLEOTIDE SEQUENCE [LARGE SCALE GENOMIC DNA]</scope>
    <source>
        <strain evidence="4 5">ATCC MYA-3509</strain>
    </source>
</reference>
<dbReference type="SMART" id="SM00401">
    <property type="entry name" value="ZnF_GATA"/>
    <property type="match status" value="1"/>
</dbReference>
<dbReference type="PROSITE" id="PS50114">
    <property type="entry name" value="GATA_ZN_FINGER_2"/>
    <property type="match status" value="1"/>
</dbReference>
<feature type="compositionally biased region" description="Low complexity" evidence="2">
    <location>
        <begin position="141"/>
        <end position="158"/>
    </location>
</feature>
<dbReference type="Gene3D" id="3.30.50.10">
    <property type="entry name" value="Erythroid Transcription Factor GATA-1, subunit A"/>
    <property type="match status" value="1"/>
</dbReference>
<feature type="compositionally biased region" description="Basic and acidic residues" evidence="2">
    <location>
        <begin position="10"/>
        <end position="20"/>
    </location>
</feature>
<name>A0AAW2ZH71_9EUKA</name>
<evidence type="ECO:0000256" key="2">
    <source>
        <dbReference type="SAM" id="MobiDB-lite"/>
    </source>
</evidence>
<feature type="domain" description="GATA-type" evidence="3">
    <location>
        <begin position="79"/>
        <end position="128"/>
    </location>
</feature>